<dbReference type="CDD" id="cd14740">
    <property type="entry name" value="PAAR_4"/>
    <property type="match status" value="1"/>
</dbReference>
<dbReference type="InterPro" id="IPR050708">
    <property type="entry name" value="T6SS_VgrG/RHS"/>
</dbReference>
<evidence type="ECO:0000313" key="2">
    <source>
        <dbReference type="EMBL" id="MFC3552518.1"/>
    </source>
</evidence>
<organism evidence="2 3">
    <name type="scientific">Lysobacter cavernae</name>
    <dbReference type="NCBI Taxonomy" id="1685901"/>
    <lineage>
        <taxon>Bacteria</taxon>
        <taxon>Pseudomonadati</taxon>
        <taxon>Pseudomonadota</taxon>
        <taxon>Gammaproteobacteria</taxon>
        <taxon>Lysobacterales</taxon>
        <taxon>Lysobacteraceae</taxon>
        <taxon>Lysobacter</taxon>
    </lineage>
</organism>
<proteinExistence type="predicted"/>
<evidence type="ECO:0000313" key="3">
    <source>
        <dbReference type="Proteomes" id="UP001595740"/>
    </source>
</evidence>
<accession>A0ABV7RUU5</accession>
<evidence type="ECO:0000259" key="1">
    <source>
        <dbReference type="Pfam" id="PF20148"/>
    </source>
</evidence>
<sequence>MTIAAKHFDPQLGIDIHTYLIPPSPIPIPLPTPHIGIVLDPFDYIPVIGGTINVNGVKRATAGCMGLDLHIPVGGAWMPTLKMPMGPQWDDEIFMGSRTVLADGDPFSRVAMPVLACNIVGMVAPFRARKPKRPKLSLLLPTTVNLAIPTNVYVGGAPTVSWTALAMGAGLAGLGKLLKKTGLSTRAADAFRKLRQNLFGSLPPGFLKCNVLRAEPVDIRDGSVSVTHEDFAIPGRLPLAWTRQYRSNNQHDGVCGHGWQTPADVRLELYPDGRVLFVDVESAALFPQLPAGEGSEQAVREFVDGARLSCEDSWLWVQTKDGLRYGFAAGPVQVASLQARALPIECVEDLCGNRWHYERRDGHLLRIVESGTADEAGNALQGRFIEVESRQGRIEQMTLHDPATGIGHPLLRYAYDPAGDLVAAIDPLDAARTFEYVQHRLVRHTDRVGLSFHYAYNAQWRVIHAWGDGGLYDYRFRYDGTLNETEITDSLGHVSIVKFDENRLPLCEIDPLDGVTVFEYDEVGRTTAVIDPLGLRTQF</sequence>
<keyword evidence="3" id="KW-1185">Reference proteome</keyword>
<dbReference type="Proteomes" id="UP001595740">
    <property type="component" value="Unassembled WGS sequence"/>
</dbReference>
<name>A0ABV7RUU5_9GAMM</name>
<dbReference type="EMBL" id="JBHRXK010000023">
    <property type="protein sequence ID" value="MFC3552518.1"/>
    <property type="molecule type" value="Genomic_DNA"/>
</dbReference>
<dbReference type="InterPro" id="IPR045351">
    <property type="entry name" value="DUF6531"/>
</dbReference>
<feature type="domain" description="DUF6531" evidence="1">
    <location>
        <begin position="215"/>
        <end position="281"/>
    </location>
</feature>
<dbReference type="RefSeq" id="WP_386760279.1">
    <property type="nucleotide sequence ID" value="NZ_JBHRXK010000023.1"/>
</dbReference>
<protein>
    <submittedName>
        <fullName evidence="2">DUF6531 domain-containing protein</fullName>
    </submittedName>
</protein>
<dbReference type="Gene3D" id="2.180.10.10">
    <property type="entry name" value="RHS repeat-associated core"/>
    <property type="match status" value="1"/>
</dbReference>
<reference evidence="3" key="1">
    <citation type="journal article" date="2019" name="Int. J. Syst. Evol. Microbiol.">
        <title>The Global Catalogue of Microorganisms (GCM) 10K type strain sequencing project: providing services to taxonomists for standard genome sequencing and annotation.</title>
        <authorList>
            <consortium name="The Broad Institute Genomics Platform"/>
            <consortium name="The Broad Institute Genome Sequencing Center for Infectious Disease"/>
            <person name="Wu L."/>
            <person name="Ma J."/>
        </authorList>
    </citation>
    <scope>NUCLEOTIDE SEQUENCE [LARGE SCALE GENOMIC DNA]</scope>
    <source>
        <strain evidence="3">KCTC 42875</strain>
    </source>
</reference>
<dbReference type="PANTHER" id="PTHR32305">
    <property type="match status" value="1"/>
</dbReference>
<comment type="caution">
    <text evidence="2">The sequence shown here is derived from an EMBL/GenBank/DDBJ whole genome shotgun (WGS) entry which is preliminary data.</text>
</comment>
<gene>
    <name evidence="2" type="ORF">ACFOLC_16075</name>
</gene>
<dbReference type="PANTHER" id="PTHR32305:SF15">
    <property type="entry name" value="PROTEIN RHSA-RELATED"/>
    <property type="match status" value="1"/>
</dbReference>
<feature type="non-terminal residue" evidence="2">
    <location>
        <position position="539"/>
    </location>
</feature>
<dbReference type="Pfam" id="PF20148">
    <property type="entry name" value="DUF6531"/>
    <property type="match status" value="1"/>
</dbReference>